<keyword evidence="3 6" id="KW-0472">Membrane</keyword>
<dbReference type="GO" id="GO:0016020">
    <property type="term" value="C:membrane"/>
    <property type="evidence" value="ECO:0007669"/>
    <property type="project" value="InterPro"/>
</dbReference>
<keyword evidence="2 6" id="KW-1133">Transmembrane helix</keyword>
<feature type="compositionally biased region" description="Basic and acidic residues" evidence="5">
    <location>
        <begin position="1445"/>
        <end position="1454"/>
    </location>
</feature>
<organism evidence="8 9">
    <name type="scientific">Cavenderia fasciculata</name>
    <name type="common">Slime mold</name>
    <name type="synonym">Dictyostelium fasciculatum</name>
    <dbReference type="NCBI Taxonomy" id="261658"/>
    <lineage>
        <taxon>Eukaryota</taxon>
        <taxon>Amoebozoa</taxon>
        <taxon>Evosea</taxon>
        <taxon>Eumycetozoa</taxon>
        <taxon>Dictyostelia</taxon>
        <taxon>Acytosteliales</taxon>
        <taxon>Cavenderiaceae</taxon>
        <taxon>Cavenderia</taxon>
    </lineage>
</organism>
<feature type="domain" description="ABC transmembrane type-1" evidence="7">
    <location>
        <begin position="394"/>
        <end position="607"/>
    </location>
</feature>
<protein>
    <recommendedName>
        <fullName evidence="7">ABC transmembrane type-1 domain-containing protein</fullName>
    </recommendedName>
</protein>
<dbReference type="GeneID" id="14876344"/>
<dbReference type="InterPro" id="IPR036640">
    <property type="entry name" value="ABC1_TM_sf"/>
</dbReference>
<feature type="compositionally biased region" description="Polar residues" evidence="5">
    <location>
        <begin position="716"/>
        <end position="726"/>
    </location>
</feature>
<dbReference type="InterPro" id="IPR011527">
    <property type="entry name" value="ABC1_TM_dom"/>
</dbReference>
<feature type="compositionally biased region" description="Low complexity" evidence="5">
    <location>
        <begin position="793"/>
        <end position="802"/>
    </location>
</feature>
<evidence type="ECO:0000313" key="8">
    <source>
        <dbReference type="EMBL" id="EGG24331.1"/>
    </source>
</evidence>
<feature type="compositionally biased region" description="Low complexity" evidence="5">
    <location>
        <begin position="1320"/>
        <end position="1342"/>
    </location>
</feature>
<feature type="region of interest" description="Disordered" evidence="5">
    <location>
        <begin position="908"/>
        <end position="927"/>
    </location>
</feature>
<gene>
    <name evidence="8" type="ORF">DFA_06481</name>
</gene>
<feature type="region of interest" description="Disordered" evidence="5">
    <location>
        <begin position="633"/>
        <end position="749"/>
    </location>
</feature>
<evidence type="ECO:0000259" key="7">
    <source>
        <dbReference type="PROSITE" id="PS50929"/>
    </source>
</evidence>
<dbReference type="Gene3D" id="1.20.1560.10">
    <property type="entry name" value="ABC transporter type 1, transmembrane domain"/>
    <property type="match status" value="3"/>
</dbReference>
<reference evidence="9" key="1">
    <citation type="journal article" date="2011" name="Genome Res.">
        <title>Phylogeny-wide analysis of social amoeba genomes highlights ancient origins for complex intercellular communication.</title>
        <authorList>
            <person name="Heidel A.J."/>
            <person name="Lawal H.M."/>
            <person name="Felder M."/>
            <person name="Schilde C."/>
            <person name="Helps N.R."/>
            <person name="Tunggal B."/>
            <person name="Rivero F."/>
            <person name="John U."/>
            <person name="Schleicher M."/>
            <person name="Eichinger L."/>
            <person name="Platzer M."/>
            <person name="Noegel A.A."/>
            <person name="Schaap P."/>
            <person name="Gloeckner G."/>
        </authorList>
    </citation>
    <scope>NUCLEOTIDE SEQUENCE [LARGE SCALE GENOMIC DNA]</scope>
    <source>
        <strain evidence="9">SH3</strain>
    </source>
</reference>
<dbReference type="PANTHER" id="PTHR14596:SF72">
    <property type="entry name" value="ZINC FINGER PROTEIN MSN2-RELATED"/>
    <property type="match status" value="1"/>
</dbReference>
<dbReference type="GO" id="GO:0005634">
    <property type="term" value="C:nucleus"/>
    <property type="evidence" value="ECO:0007669"/>
    <property type="project" value="TreeGrafter"/>
</dbReference>
<evidence type="ECO:0000256" key="3">
    <source>
        <dbReference type="ARBA" id="ARBA00023136"/>
    </source>
</evidence>
<dbReference type="GO" id="GO:0140359">
    <property type="term" value="F:ABC-type transporter activity"/>
    <property type="evidence" value="ECO:0007669"/>
    <property type="project" value="InterPro"/>
</dbReference>
<keyword evidence="4" id="KW-0175">Coiled coil</keyword>
<dbReference type="EMBL" id="GL883007">
    <property type="protein sequence ID" value="EGG24331.1"/>
    <property type="molecule type" value="Genomic_DNA"/>
</dbReference>
<dbReference type="SUPFAM" id="SSF90123">
    <property type="entry name" value="ABC transporter transmembrane region"/>
    <property type="match status" value="3"/>
</dbReference>
<keyword evidence="9" id="KW-1185">Reference proteome</keyword>
<feature type="region of interest" description="Disordered" evidence="5">
    <location>
        <begin position="24"/>
        <end position="53"/>
    </location>
</feature>
<feature type="compositionally biased region" description="Polar residues" evidence="5">
    <location>
        <begin position="1423"/>
        <end position="1444"/>
    </location>
</feature>
<feature type="transmembrane region" description="Helical" evidence="6">
    <location>
        <begin position="212"/>
        <end position="234"/>
    </location>
</feature>
<feature type="region of interest" description="Disordered" evidence="5">
    <location>
        <begin position="782"/>
        <end position="803"/>
    </location>
</feature>
<evidence type="ECO:0000313" key="9">
    <source>
        <dbReference type="Proteomes" id="UP000007797"/>
    </source>
</evidence>
<feature type="domain" description="ABC transmembrane type-1" evidence="7">
    <location>
        <begin position="816"/>
        <end position="882"/>
    </location>
</feature>
<dbReference type="Proteomes" id="UP000007797">
    <property type="component" value="Unassembled WGS sequence"/>
</dbReference>
<keyword evidence="1 6" id="KW-0812">Transmembrane</keyword>
<feature type="transmembrane region" description="Helical" evidence="6">
    <location>
        <begin position="333"/>
        <end position="358"/>
    </location>
</feature>
<dbReference type="KEGG" id="dfa:DFA_06481"/>
<feature type="compositionally biased region" description="Low complexity" evidence="5">
    <location>
        <begin position="115"/>
        <end position="126"/>
    </location>
</feature>
<feature type="compositionally biased region" description="Polar residues" evidence="5">
    <location>
        <begin position="638"/>
        <end position="648"/>
    </location>
</feature>
<accession>F4PJ45</accession>
<feature type="compositionally biased region" description="Basic residues" evidence="5">
    <location>
        <begin position="1588"/>
        <end position="1597"/>
    </location>
</feature>
<feature type="region of interest" description="Disordered" evidence="5">
    <location>
        <begin position="497"/>
        <end position="522"/>
    </location>
</feature>
<feature type="compositionally biased region" description="Gly residues" evidence="5">
    <location>
        <begin position="1567"/>
        <end position="1580"/>
    </location>
</feature>
<evidence type="ECO:0000256" key="2">
    <source>
        <dbReference type="ARBA" id="ARBA00022989"/>
    </source>
</evidence>
<feature type="coiled-coil region" evidence="4">
    <location>
        <begin position="1167"/>
        <end position="1216"/>
    </location>
</feature>
<feature type="region of interest" description="Disordered" evidence="5">
    <location>
        <begin position="1513"/>
        <end position="1535"/>
    </location>
</feature>
<feature type="compositionally biased region" description="Basic and acidic residues" evidence="5">
    <location>
        <begin position="149"/>
        <end position="160"/>
    </location>
</feature>
<dbReference type="GO" id="GO:0000987">
    <property type="term" value="F:cis-regulatory region sequence-specific DNA binding"/>
    <property type="evidence" value="ECO:0007669"/>
    <property type="project" value="TreeGrafter"/>
</dbReference>
<feature type="region of interest" description="Disordered" evidence="5">
    <location>
        <begin position="1423"/>
        <end position="1486"/>
    </location>
</feature>
<dbReference type="PANTHER" id="PTHR14596">
    <property type="entry name" value="ZINC FINGER PROTEIN"/>
    <property type="match status" value="1"/>
</dbReference>
<feature type="compositionally biased region" description="Polar residues" evidence="5">
    <location>
        <begin position="656"/>
        <end position="667"/>
    </location>
</feature>
<feature type="coiled-coil region" evidence="4">
    <location>
        <begin position="1072"/>
        <end position="1103"/>
    </location>
</feature>
<feature type="transmembrane region" description="Helical" evidence="6">
    <location>
        <begin position="254"/>
        <end position="275"/>
    </location>
</feature>
<feature type="compositionally biased region" description="Polar residues" evidence="5">
    <location>
        <begin position="684"/>
        <end position="707"/>
    </location>
</feature>
<dbReference type="RefSeq" id="XP_004362182.1">
    <property type="nucleotide sequence ID" value="XM_004362125.1"/>
</dbReference>
<proteinExistence type="predicted"/>
<evidence type="ECO:0000256" key="1">
    <source>
        <dbReference type="ARBA" id="ARBA00022692"/>
    </source>
</evidence>
<dbReference type="STRING" id="1054147.F4PJ45"/>
<feature type="region of interest" description="Disordered" evidence="5">
    <location>
        <begin position="1319"/>
        <end position="1353"/>
    </location>
</feature>
<feature type="transmembrane region" description="Helical" evidence="6">
    <location>
        <begin position="282"/>
        <end position="301"/>
    </location>
</feature>
<name>F4PJ45_CACFS</name>
<evidence type="ECO:0000256" key="5">
    <source>
        <dbReference type="SAM" id="MobiDB-lite"/>
    </source>
</evidence>
<feature type="region of interest" description="Disordered" evidence="5">
    <location>
        <begin position="112"/>
        <end position="160"/>
    </location>
</feature>
<dbReference type="PROSITE" id="PS50929">
    <property type="entry name" value="ABC_TM1F"/>
    <property type="match status" value="2"/>
</dbReference>
<evidence type="ECO:0000256" key="6">
    <source>
        <dbReference type="SAM" id="Phobius"/>
    </source>
</evidence>
<feature type="compositionally biased region" description="Polar residues" evidence="5">
    <location>
        <begin position="737"/>
        <end position="749"/>
    </location>
</feature>
<feature type="transmembrane region" description="Helical" evidence="6">
    <location>
        <begin position="577"/>
        <end position="596"/>
    </location>
</feature>
<sequence>MFLNWIKQKTSSVGTKRTVFSDLPDSINNSDSDTEKAGGGWEKYDGEHQQQQQQPNYVDEMYSAASNVNINDTKQRQQQLHQFKEKIIIPKQVDEFKNAVNDPLQHQHEYINITSNSSNNSNNNSVNGGGGRNVYKWSQSDDDDDDVDEHNSGDEEYDHYMEGDWDDRLYYSTAGEGGNDGGDGDGYDYQHQQQRNNKTIITKSIHTTTINFIIKMVCIVLMIAYFLVTSYMYFYGGRLYFFPSHISELNTDYLLAYSSFDVLLVCYATCFFWYIMITTDRFLYYFIAYFNSVVALAYLVLKAVFAIPALQKFEPSVYIPDGHPVLDPVKREMTLVCITNSLAMTSLFLALNVYPLYVSFKQYRKDKRLSQRPSSPIAGHRIVDFIIPEWPIILVLVVALTVCAIASLITPYLISHLIDAIASDRNVHRLDGVTKSLAICLVVEWVARILRTWISLLLSKRIVSRIDNVFAALECARDRIYKVGSYYNIENINNNNQNNNNNNIDNNNNNNNGRNRSNDDRLPTILNEKVTKQKKEKEYQMQMLEAAIKQVSVTITNTIQIIGSIVELFFINWHLTLFMSISIPAIILGVLIYSSMNRLISRAAINSIKAKVIILLPGQWKASMDQHQSEFSSFSQSYPNKLPNSNEPSPLRPTAWPTSDNSSSTTNVKDDGTTGESPMYPTAWPTSDNSSGAQNRTIGVGSGTSPMYPTAWPTADNPTISTSTTTNEDRHDLPVIQPSNTSNMNQNIFSSSKSKLGDLYKQPFQQQQQQEQQEQPLPDIQIIPADGAGAGSGSNSQQQQQQPIQLNPTTFMKKVATLIENLFGESSQFVCQLLMVSIAYIGAYQVWNKVITLGTLLKFFLYLIRAFVSLKSLGDGFPILLRGATAADKLLKGIDSISKSIEMAPSAIRENNNNNNSGSGGNDGNGNQSYQITIIPPAFIPDGTNSSGIVVPVNFSTIVTNSSATSGILPTSNNMMSSYQSYSNTKGMGDNISDFTRDSFDAKLSPKDIFEGISKPKNIAPQEALDDLSKFAKDKIDNSDQVSGQQQQQQQPQSFYERVTNAAKSIQGQFSNSNAKKELDSLFDQAEETAKELAQDTQEAANDLSNVATNTLEQAKEITNEIVQDTQEAANDLSNVTSNTFEQAKETVNNAKDIVQENVTDISNVTANTLEQAKETVNNAKDIVQENVTDISNVTFNQAKETVNNAKEIAQETRKDISNVTTNTFEQAKETAKDISNASKDQIGHASSAVKDSFSSFGNVLSNNTTGGITTGAGSKSSGGLFGGLISNLTSSISNNFSTPQQQQSIDFNNNQQYIPIVDNNNNNNSTNTSTSTTTTTTSQQQGHKKSGSGGEDLFNLGGNIGGVGGNVSIGNPFAGGKLLNVSGNLNPFNQAAANKVSGGSLFGLSGNVSGVGGAKVNVGNISTSNPFEQKNKQLQQDNAAHSQESSKDHHDSSLKTSGGWSGKLNIGNPFSHHGDGGEKSLLQVSGGINFGGSNNNNDDINEESIDEPIVTTTTSTTSTTSTSTSNSNSNTPTFGSLNFNVNTNNQSRSSGGIFGTAAGIINSSGSSGGNAGDSQGGVGSDSFIKINKNKPAKKRK</sequence>
<dbReference type="GO" id="GO:0000981">
    <property type="term" value="F:DNA-binding transcription factor activity, RNA polymerase II-specific"/>
    <property type="evidence" value="ECO:0007669"/>
    <property type="project" value="TreeGrafter"/>
</dbReference>
<feature type="compositionally biased region" description="Low complexity" evidence="5">
    <location>
        <begin position="1513"/>
        <end position="1532"/>
    </location>
</feature>
<dbReference type="GO" id="GO:0005524">
    <property type="term" value="F:ATP binding"/>
    <property type="evidence" value="ECO:0007669"/>
    <property type="project" value="InterPro"/>
</dbReference>
<feature type="compositionally biased region" description="Low complexity" evidence="5">
    <location>
        <begin position="497"/>
        <end position="515"/>
    </location>
</feature>
<feature type="region of interest" description="Disordered" evidence="5">
    <location>
        <begin position="1562"/>
        <end position="1597"/>
    </location>
</feature>
<evidence type="ECO:0000256" key="4">
    <source>
        <dbReference type="SAM" id="Coils"/>
    </source>
</evidence>
<dbReference type="GO" id="GO:0042594">
    <property type="term" value="P:response to starvation"/>
    <property type="evidence" value="ECO:0007669"/>
    <property type="project" value="TreeGrafter"/>
</dbReference>
<feature type="transmembrane region" description="Helical" evidence="6">
    <location>
        <begin position="390"/>
        <end position="414"/>
    </location>
</feature>